<dbReference type="EMBL" id="CAJHJT010000023">
    <property type="protein sequence ID" value="CAD7002118.1"/>
    <property type="molecule type" value="Genomic_DNA"/>
</dbReference>
<reference evidence="1" key="1">
    <citation type="submission" date="2020-11" db="EMBL/GenBank/DDBJ databases">
        <authorList>
            <person name="Whitehead M."/>
        </authorList>
    </citation>
    <scope>NUCLEOTIDE SEQUENCE</scope>
    <source>
        <strain evidence="1">EGII</strain>
    </source>
</reference>
<dbReference type="AlphaFoldDB" id="A0A811UUZ4"/>
<accession>A0A811UUZ4</accession>
<evidence type="ECO:0000313" key="1">
    <source>
        <dbReference type="EMBL" id="CAD7002118.1"/>
    </source>
</evidence>
<dbReference type="Proteomes" id="UP000606786">
    <property type="component" value="Unassembled WGS sequence"/>
</dbReference>
<feature type="non-terminal residue" evidence="1">
    <location>
        <position position="1"/>
    </location>
</feature>
<organism evidence="1 2">
    <name type="scientific">Ceratitis capitata</name>
    <name type="common">Mediterranean fruit fly</name>
    <name type="synonym">Tephritis capitata</name>
    <dbReference type="NCBI Taxonomy" id="7213"/>
    <lineage>
        <taxon>Eukaryota</taxon>
        <taxon>Metazoa</taxon>
        <taxon>Ecdysozoa</taxon>
        <taxon>Arthropoda</taxon>
        <taxon>Hexapoda</taxon>
        <taxon>Insecta</taxon>
        <taxon>Pterygota</taxon>
        <taxon>Neoptera</taxon>
        <taxon>Endopterygota</taxon>
        <taxon>Diptera</taxon>
        <taxon>Brachycera</taxon>
        <taxon>Muscomorpha</taxon>
        <taxon>Tephritoidea</taxon>
        <taxon>Tephritidae</taxon>
        <taxon>Ceratitis</taxon>
        <taxon>Ceratitis</taxon>
    </lineage>
</organism>
<name>A0A811UUZ4_CERCA</name>
<protein>
    <submittedName>
        <fullName evidence="1">(Mediterranean fruit fly) hypothetical protein</fullName>
    </submittedName>
</protein>
<sequence>DHSPQLESYTNLPSTTKLWDETRSLWEQISNPTKRLHFGHVVQFLTSRYEVVEKLNSIRHTKNQYSQPKRANKIHT</sequence>
<comment type="caution">
    <text evidence="1">The sequence shown here is derived from an EMBL/GenBank/DDBJ whole genome shotgun (WGS) entry which is preliminary data.</text>
</comment>
<gene>
    <name evidence="1" type="ORF">CCAP1982_LOCUS10606</name>
</gene>
<evidence type="ECO:0000313" key="2">
    <source>
        <dbReference type="Proteomes" id="UP000606786"/>
    </source>
</evidence>
<proteinExistence type="predicted"/>
<keyword evidence="2" id="KW-1185">Reference proteome</keyword>